<dbReference type="AlphaFoldDB" id="A0A179EQ02"/>
<protein>
    <submittedName>
        <fullName evidence="2">ATPase V</fullName>
    </submittedName>
</protein>
<feature type="coiled-coil region" evidence="1">
    <location>
        <begin position="1"/>
        <end position="73"/>
    </location>
</feature>
<dbReference type="RefSeq" id="WP_067483717.1">
    <property type="nucleotide sequence ID" value="NZ_JAOURT010000003.1"/>
</dbReference>
<reference evidence="2 3" key="1">
    <citation type="submission" date="2016-04" db="EMBL/GenBank/DDBJ databases">
        <title>Draft genome of an Enterococcus thailandicus strain isolated from bovine feces.</title>
        <authorList>
            <person name="Beukers A.G."/>
            <person name="Zaheer R."/>
            <person name="Goji N."/>
            <person name="Cook S.R."/>
            <person name="Amoako K."/>
            <person name="Chaves A.V."/>
            <person name="Ward M.P."/>
            <person name="Mcallister T.A."/>
        </authorList>
    </citation>
    <scope>NUCLEOTIDE SEQUENCE [LARGE SCALE GENOMIC DNA]</scope>
    <source>
        <strain evidence="2 3">F0711D 46</strain>
    </source>
</reference>
<sequence>MDAIEQIIKQINEDAANERAAFETAERKKIEQVFKQKSEQVTTTFQQQERKQLESLERHYRQLENRQQVEARQDMLNQKQAFLDKLFDEAIEKMEAWKPQDVLAFVQTALSPLALKGEVIFRVGEKSADIFTEEQIKDFSQKLSFTLVKDPKVIPNEAGFVLDSKGIQYNFLFSRLVTELRGSMGYELAQQLFT</sequence>
<evidence type="ECO:0000313" key="2">
    <source>
        <dbReference type="EMBL" id="OAQ55328.1"/>
    </source>
</evidence>
<keyword evidence="1" id="KW-0175">Coiled coil</keyword>
<organism evidence="2 3">
    <name type="scientific">Enterococcus thailandicus</name>
    <dbReference type="NCBI Taxonomy" id="417368"/>
    <lineage>
        <taxon>Bacteria</taxon>
        <taxon>Bacillati</taxon>
        <taxon>Bacillota</taxon>
        <taxon>Bacilli</taxon>
        <taxon>Lactobacillales</taxon>
        <taxon>Enterococcaceae</taxon>
        <taxon>Enterococcus</taxon>
    </lineage>
</organism>
<comment type="caution">
    <text evidence="2">The sequence shown here is derived from an EMBL/GenBank/DDBJ whole genome shotgun (WGS) entry which is preliminary data.</text>
</comment>
<keyword evidence="3" id="KW-1185">Reference proteome</keyword>
<accession>A0A179EQ02</accession>
<evidence type="ECO:0000313" key="3">
    <source>
        <dbReference type="Proteomes" id="UP000078516"/>
    </source>
</evidence>
<dbReference type="Proteomes" id="UP000078516">
    <property type="component" value="Unassembled WGS sequence"/>
</dbReference>
<name>A0A179EQ02_ENTTH</name>
<dbReference type="EMBL" id="LWMN01000013">
    <property type="protein sequence ID" value="OAQ55328.1"/>
    <property type="molecule type" value="Genomic_DNA"/>
</dbReference>
<proteinExistence type="predicted"/>
<dbReference type="SUPFAM" id="SSF160527">
    <property type="entry name" value="V-type ATPase subunit E-like"/>
    <property type="match status" value="1"/>
</dbReference>
<evidence type="ECO:0000256" key="1">
    <source>
        <dbReference type="SAM" id="Coils"/>
    </source>
</evidence>
<gene>
    <name evidence="2" type="ORF">A6E74_07470</name>
</gene>